<dbReference type="NCBIfam" id="NF001310">
    <property type="entry name" value="PRK00258.1-2"/>
    <property type="match status" value="1"/>
</dbReference>
<comment type="pathway">
    <text evidence="1 8">Metabolic intermediate biosynthesis; chorismate biosynthesis; chorismate from D-erythrose 4-phosphate and phosphoenolpyruvate: step 4/7.</text>
</comment>
<feature type="binding site" evidence="8">
    <location>
        <position position="89"/>
    </location>
    <ligand>
        <name>shikimate</name>
        <dbReference type="ChEBI" id="CHEBI:36208"/>
    </ligand>
</feature>
<comment type="similarity">
    <text evidence="8">Belongs to the shikimate dehydrogenase family.</text>
</comment>
<dbReference type="InterPro" id="IPR011342">
    <property type="entry name" value="Shikimate_DH"/>
</dbReference>
<reference evidence="12 13" key="1">
    <citation type="submission" date="2020-05" db="EMBL/GenBank/DDBJ databases">
        <title>Thiomicrorhabdus sediminis sp.nov. and Thiomicrorhabdus xiamenensis sp.nov., novel sulfur-oxidizing bacteria isolated from coastal sediment.</title>
        <authorList>
            <person name="Liu X."/>
        </authorList>
    </citation>
    <scope>NUCLEOTIDE SEQUENCE [LARGE SCALE GENOMIC DNA]</scope>
    <source>
        <strain evidence="12 13">G2</strain>
    </source>
</reference>
<feature type="binding site" evidence="8">
    <location>
        <begin position="15"/>
        <end position="17"/>
    </location>
    <ligand>
        <name>shikimate</name>
        <dbReference type="ChEBI" id="CHEBI:36208"/>
    </ligand>
</feature>
<evidence type="ECO:0000256" key="4">
    <source>
        <dbReference type="ARBA" id="ARBA00022857"/>
    </source>
</evidence>
<feature type="binding site" evidence="8">
    <location>
        <position position="64"/>
    </location>
    <ligand>
        <name>shikimate</name>
        <dbReference type="ChEBI" id="CHEBI:36208"/>
    </ligand>
</feature>
<comment type="caution">
    <text evidence="8">Lacks conserved residue(s) required for the propagation of feature annotation.</text>
</comment>
<dbReference type="PANTHER" id="PTHR21089">
    <property type="entry name" value="SHIKIMATE DEHYDROGENASE"/>
    <property type="match status" value="1"/>
</dbReference>
<dbReference type="InterPro" id="IPR036291">
    <property type="entry name" value="NAD(P)-bd_dom_sf"/>
</dbReference>
<dbReference type="GO" id="GO:0008652">
    <property type="term" value="P:amino acid biosynthetic process"/>
    <property type="evidence" value="ECO:0007669"/>
    <property type="project" value="UniProtKB-KW"/>
</dbReference>
<feature type="domain" description="SDH C-terminal" evidence="11">
    <location>
        <begin position="244"/>
        <end position="274"/>
    </location>
</feature>
<keyword evidence="3 8" id="KW-0028">Amino-acid biosynthesis</keyword>
<dbReference type="FunFam" id="3.40.50.10860:FF:000006">
    <property type="entry name" value="Shikimate dehydrogenase (NADP(+))"/>
    <property type="match status" value="1"/>
</dbReference>
<feature type="binding site" evidence="8">
    <location>
        <begin position="154"/>
        <end position="159"/>
    </location>
    <ligand>
        <name>NADP(+)</name>
        <dbReference type="ChEBI" id="CHEBI:58349"/>
    </ligand>
</feature>
<dbReference type="Gene3D" id="3.40.50.10860">
    <property type="entry name" value="Leucine Dehydrogenase, chain A, domain 1"/>
    <property type="match status" value="1"/>
</dbReference>
<accession>A0A7D4SXC7</accession>
<evidence type="ECO:0000256" key="1">
    <source>
        <dbReference type="ARBA" id="ARBA00004871"/>
    </source>
</evidence>
<dbReference type="GO" id="GO:0009423">
    <property type="term" value="P:chorismate biosynthetic process"/>
    <property type="evidence" value="ECO:0007669"/>
    <property type="project" value="UniProtKB-UniRule"/>
</dbReference>
<dbReference type="Pfam" id="PF01488">
    <property type="entry name" value="Shikimate_DH"/>
    <property type="match status" value="1"/>
</dbReference>
<comment type="function">
    <text evidence="8">Involved in the biosynthesis of the chorismate, which leads to the biosynthesis of aromatic amino acids. Catalyzes the reversible NADPH linked reduction of 3-dehydroshikimate (DHSA) to yield shikimate (SA).</text>
</comment>
<keyword evidence="13" id="KW-1185">Reference proteome</keyword>
<keyword evidence="6 8" id="KW-0057">Aromatic amino acid biosynthesis</keyword>
<dbReference type="InterPro" id="IPR006151">
    <property type="entry name" value="Shikm_DH/Glu-tRNA_Rdtase"/>
</dbReference>
<gene>
    <name evidence="8 12" type="primary">aroE</name>
    <name evidence="12" type="ORF">HQN79_00750</name>
</gene>
<evidence type="ECO:0000313" key="12">
    <source>
        <dbReference type="EMBL" id="QKI88204.1"/>
    </source>
</evidence>
<proteinExistence type="inferred from homology"/>
<comment type="subunit">
    <text evidence="8">Homodimer.</text>
</comment>
<dbReference type="CDD" id="cd01065">
    <property type="entry name" value="NAD_bind_Shikimate_DH"/>
    <property type="match status" value="1"/>
</dbReference>
<dbReference type="GO" id="GO:0005829">
    <property type="term" value="C:cytosol"/>
    <property type="evidence" value="ECO:0007669"/>
    <property type="project" value="TreeGrafter"/>
</dbReference>
<evidence type="ECO:0000256" key="2">
    <source>
        <dbReference type="ARBA" id="ARBA00012962"/>
    </source>
</evidence>
<feature type="binding site" evidence="8">
    <location>
        <begin position="130"/>
        <end position="134"/>
    </location>
    <ligand>
        <name>NADP(+)</name>
        <dbReference type="ChEBI" id="CHEBI:58349"/>
    </ligand>
</feature>
<dbReference type="GO" id="GO:0050661">
    <property type="term" value="F:NADP binding"/>
    <property type="evidence" value="ECO:0007669"/>
    <property type="project" value="InterPro"/>
</dbReference>
<protein>
    <recommendedName>
        <fullName evidence="2 8">Shikimate dehydrogenase (NADP(+))</fullName>
        <shortName evidence="8">SDH</shortName>
        <ecNumber evidence="2 8">1.1.1.25</ecNumber>
    </recommendedName>
</protein>
<dbReference type="InterPro" id="IPR041121">
    <property type="entry name" value="SDH_C"/>
</dbReference>
<keyword evidence="4 8" id="KW-0521">NADP</keyword>
<name>A0A7D4SXC7_9GAMM</name>
<dbReference type="SUPFAM" id="SSF53223">
    <property type="entry name" value="Aminoacid dehydrogenase-like, N-terminal domain"/>
    <property type="match status" value="1"/>
</dbReference>
<dbReference type="GO" id="GO:0009073">
    <property type="term" value="P:aromatic amino acid family biosynthetic process"/>
    <property type="evidence" value="ECO:0007669"/>
    <property type="project" value="UniProtKB-KW"/>
</dbReference>
<feature type="binding site" evidence="8">
    <location>
        <position position="251"/>
    </location>
    <ligand>
        <name>shikimate</name>
        <dbReference type="ChEBI" id="CHEBI:36208"/>
    </ligand>
</feature>
<dbReference type="RefSeq" id="WP_173283800.1">
    <property type="nucleotide sequence ID" value="NZ_CP054020.1"/>
</dbReference>
<dbReference type="NCBIfam" id="TIGR00507">
    <property type="entry name" value="aroE"/>
    <property type="match status" value="1"/>
</dbReference>
<dbReference type="InterPro" id="IPR046346">
    <property type="entry name" value="Aminoacid_DH-like_N_sf"/>
</dbReference>
<comment type="catalytic activity">
    <reaction evidence="7 8">
        <text>shikimate + NADP(+) = 3-dehydroshikimate + NADPH + H(+)</text>
        <dbReference type="Rhea" id="RHEA:17737"/>
        <dbReference type="ChEBI" id="CHEBI:15378"/>
        <dbReference type="ChEBI" id="CHEBI:16630"/>
        <dbReference type="ChEBI" id="CHEBI:36208"/>
        <dbReference type="ChEBI" id="CHEBI:57783"/>
        <dbReference type="ChEBI" id="CHEBI:58349"/>
        <dbReference type="EC" id="1.1.1.25"/>
    </reaction>
</comment>
<feature type="domain" description="Quinate/shikimate 5-dehydrogenase/glutamyl-tRNA reductase" evidence="9">
    <location>
        <begin position="120"/>
        <end position="197"/>
    </location>
</feature>
<dbReference type="EMBL" id="CP054020">
    <property type="protein sequence ID" value="QKI88204.1"/>
    <property type="molecule type" value="Genomic_DNA"/>
</dbReference>
<feature type="domain" description="Shikimate dehydrogenase substrate binding N-terminal" evidence="10">
    <location>
        <begin position="7"/>
        <end position="90"/>
    </location>
</feature>
<dbReference type="InterPro" id="IPR013708">
    <property type="entry name" value="Shikimate_DH-bd_N"/>
</dbReference>
<feature type="binding site" evidence="8">
    <location>
        <position position="105"/>
    </location>
    <ligand>
        <name>shikimate</name>
        <dbReference type="ChEBI" id="CHEBI:36208"/>
    </ligand>
</feature>
<evidence type="ECO:0000259" key="11">
    <source>
        <dbReference type="Pfam" id="PF18317"/>
    </source>
</evidence>
<feature type="active site" description="Proton acceptor" evidence="8">
    <location>
        <position position="68"/>
    </location>
</feature>
<dbReference type="GO" id="GO:0004764">
    <property type="term" value="F:shikimate 3-dehydrogenase (NADP+) activity"/>
    <property type="evidence" value="ECO:0007669"/>
    <property type="project" value="UniProtKB-UniRule"/>
</dbReference>
<dbReference type="Pfam" id="PF18317">
    <property type="entry name" value="SDH_C"/>
    <property type="match status" value="1"/>
</dbReference>
<dbReference type="SUPFAM" id="SSF51735">
    <property type="entry name" value="NAD(P)-binding Rossmann-fold domains"/>
    <property type="match status" value="1"/>
</dbReference>
<dbReference type="Gene3D" id="3.40.50.720">
    <property type="entry name" value="NAD(P)-binding Rossmann-like Domain"/>
    <property type="match status" value="1"/>
</dbReference>
<keyword evidence="5 8" id="KW-0560">Oxidoreductase</keyword>
<dbReference type="Pfam" id="PF08501">
    <property type="entry name" value="Shikimate_dh_N"/>
    <property type="match status" value="1"/>
</dbReference>
<feature type="binding site" evidence="8">
    <location>
        <position position="244"/>
    </location>
    <ligand>
        <name>NADP(+)</name>
        <dbReference type="ChEBI" id="CHEBI:58349"/>
    </ligand>
</feature>
<dbReference type="PANTHER" id="PTHR21089:SF1">
    <property type="entry name" value="BIFUNCTIONAL 3-DEHYDROQUINATE DEHYDRATASE_SHIKIMATE DEHYDROGENASE, CHLOROPLASTIC"/>
    <property type="match status" value="1"/>
</dbReference>
<dbReference type="KEGG" id="txa:HQN79_00750"/>
<dbReference type="GO" id="GO:0019632">
    <property type="term" value="P:shikimate metabolic process"/>
    <property type="evidence" value="ECO:0007669"/>
    <property type="project" value="InterPro"/>
</dbReference>
<feature type="binding site" evidence="8">
    <location>
        <position position="221"/>
    </location>
    <ligand>
        <name>shikimate</name>
        <dbReference type="ChEBI" id="CHEBI:36208"/>
    </ligand>
</feature>
<dbReference type="Proteomes" id="UP000504724">
    <property type="component" value="Chromosome"/>
</dbReference>
<sequence>MTDKYAVVGYPIAHSKSPLIHRLFAEQTDQDISYEAILIDNEETTFEWSMADLKQRGYKGINITVPFKLDAFEYADTLSSRAQSAHAVNTFLFDDEGKTHGDNTDGIGLVNDIEQNGQRPFSGQKVLILGAGGAVQGIMEPLLAKNPASVHIANRTAKRAEVLGNRFTTEIPISASGWEDIPCSEGYDIIINGTSASLDNKLPPVSEKVLTPDSLVYDMMYGAEPTIFMQWAKKHQPACEVMDGLGMLVGQAAEAFYLWRGVRPETAPVIATVREMMANS</sequence>
<dbReference type="HAMAP" id="MF_00222">
    <property type="entry name" value="Shikimate_DH_AroE"/>
    <property type="match status" value="1"/>
</dbReference>
<evidence type="ECO:0000256" key="5">
    <source>
        <dbReference type="ARBA" id="ARBA00023002"/>
    </source>
</evidence>
<organism evidence="12 13">
    <name type="scientific">Thiomicrorhabdus xiamenensis</name>
    <dbReference type="NCBI Taxonomy" id="2739063"/>
    <lineage>
        <taxon>Bacteria</taxon>
        <taxon>Pseudomonadati</taxon>
        <taxon>Pseudomonadota</taxon>
        <taxon>Gammaproteobacteria</taxon>
        <taxon>Thiotrichales</taxon>
        <taxon>Piscirickettsiaceae</taxon>
        <taxon>Thiomicrorhabdus</taxon>
    </lineage>
</organism>
<evidence type="ECO:0000313" key="13">
    <source>
        <dbReference type="Proteomes" id="UP000504724"/>
    </source>
</evidence>
<dbReference type="UniPathway" id="UPA00053">
    <property type="reaction ID" value="UER00087"/>
</dbReference>
<evidence type="ECO:0000256" key="6">
    <source>
        <dbReference type="ARBA" id="ARBA00023141"/>
    </source>
</evidence>
<evidence type="ECO:0000259" key="10">
    <source>
        <dbReference type="Pfam" id="PF08501"/>
    </source>
</evidence>
<feature type="binding site" evidence="8">
    <location>
        <position position="219"/>
    </location>
    <ligand>
        <name>NADP(+)</name>
        <dbReference type="ChEBI" id="CHEBI:58349"/>
    </ligand>
</feature>
<dbReference type="InterPro" id="IPR022893">
    <property type="entry name" value="Shikimate_DH_fam"/>
</dbReference>
<evidence type="ECO:0000259" key="9">
    <source>
        <dbReference type="Pfam" id="PF01488"/>
    </source>
</evidence>
<evidence type="ECO:0000256" key="8">
    <source>
        <dbReference type="HAMAP-Rule" id="MF_00222"/>
    </source>
</evidence>
<evidence type="ECO:0000256" key="7">
    <source>
        <dbReference type="ARBA" id="ARBA00049442"/>
    </source>
</evidence>
<dbReference type="AlphaFoldDB" id="A0A7D4SXC7"/>
<dbReference type="EC" id="1.1.1.25" evidence="2 8"/>
<evidence type="ECO:0000256" key="3">
    <source>
        <dbReference type="ARBA" id="ARBA00022605"/>
    </source>
</evidence>